<dbReference type="GO" id="GO:0032259">
    <property type="term" value="P:methylation"/>
    <property type="evidence" value="ECO:0007669"/>
    <property type="project" value="UniProtKB-KW"/>
</dbReference>
<reference evidence="9" key="2">
    <citation type="submission" date="2021-02" db="UniProtKB">
        <authorList>
            <consortium name="EnsemblMetazoa"/>
        </authorList>
    </citation>
    <scope>IDENTIFICATION</scope>
    <source>
        <strain evidence="9">JHB</strain>
    </source>
</reference>
<dbReference type="Proteomes" id="UP000002320">
    <property type="component" value="Unassembled WGS sequence"/>
</dbReference>
<evidence type="ECO:0000256" key="5">
    <source>
        <dbReference type="ARBA" id="ARBA00022679"/>
    </source>
</evidence>
<reference evidence="8" key="1">
    <citation type="submission" date="2007-03" db="EMBL/GenBank/DDBJ databases">
        <title>Annotation of Culex pipiens quinquefasciatus.</title>
        <authorList>
            <consortium name="The Broad Institute Genome Sequencing Platform"/>
            <person name="Atkinson P.W."/>
            <person name="Hemingway J."/>
            <person name="Christensen B.M."/>
            <person name="Higgs S."/>
            <person name="Kodira C."/>
            <person name="Hannick L."/>
            <person name="Megy K."/>
            <person name="O'Leary S."/>
            <person name="Pearson M."/>
            <person name="Haas B.J."/>
            <person name="Mauceli E."/>
            <person name="Wortman J.R."/>
            <person name="Lee N.H."/>
            <person name="Guigo R."/>
            <person name="Stanke M."/>
            <person name="Alvarado L."/>
            <person name="Amedeo P."/>
            <person name="Antoine C.H."/>
            <person name="Arensburger P."/>
            <person name="Bidwell S.L."/>
            <person name="Crawford M."/>
            <person name="Camaro F."/>
            <person name="Devon K."/>
            <person name="Engels R."/>
            <person name="Hammond M."/>
            <person name="Howarth C."/>
            <person name="Koehrsen M."/>
            <person name="Lawson D."/>
            <person name="Montgomery P."/>
            <person name="Nene V."/>
            <person name="Nusbaum C."/>
            <person name="Puiu D."/>
            <person name="Romero-Severson J."/>
            <person name="Severson D.W."/>
            <person name="Shumway M."/>
            <person name="Sisk P."/>
            <person name="Stolte C."/>
            <person name="Zeng Q."/>
            <person name="Eisenstadt E."/>
            <person name="Fraser-Liggett C."/>
            <person name="Strausberg R."/>
            <person name="Galagan J."/>
            <person name="Birren B."/>
            <person name="Collins F.H."/>
        </authorList>
    </citation>
    <scope>NUCLEOTIDE SEQUENCE [LARGE SCALE GENOMIC DNA]</scope>
    <source>
        <strain evidence="8">JHB</strain>
    </source>
</reference>
<dbReference type="EMBL" id="DS231933">
    <property type="protein sequence ID" value="EDS27562.1"/>
    <property type="molecule type" value="Genomic_DNA"/>
</dbReference>
<organism>
    <name type="scientific">Culex quinquefasciatus</name>
    <name type="common">Southern house mosquito</name>
    <name type="synonym">Culex pungens</name>
    <dbReference type="NCBI Taxonomy" id="7176"/>
    <lineage>
        <taxon>Eukaryota</taxon>
        <taxon>Metazoa</taxon>
        <taxon>Ecdysozoa</taxon>
        <taxon>Arthropoda</taxon>
        <taxon>Hexapoda</taxon>
        <taxon>Insecta</taxon>
        <taxon>Pterygota</taxon>
        <taxon>Neoptera</taxon>
        <taxon>Endopterygota</taxon>
        <taxon>Diptera</taxon>
        <taxon>Nematocera</taxon>
        <taxon>Culicoidea</taxon>
        <taxon>Culicidae</taxon>
        <taxon>Culicinae</taxon>
        <taxon>Culicini</taxon>
        <taxon>Culex</taxon>
        <taxon>Culex</taxon>
    </lineage>
</organism>
<keyword evidence="6" id="KW-0949">S-adenosyl-L-methionine</keyword>
<evidence type="ECO:0000313" key="10">
    <source>
        <dbReference type="Proteomes" id="UP000002320"/>
    </source>
</evidence>
<keyword evidence="5" id="KW-0808">Transferase</keyword>
<dbReference type="GO" id="GO:0005634">
    <property type="term" value="C:nucleus"/>
    <property type="evidence" value="ECO:0007669"/>
    <property type="project" value="UniProtKB-SubCell"/>
</dbReference>
<dbReference type="eggNOG" id="KOG1081">
    <property type="taxonomic scope" value="Eukaryota"/>
</dbReference>
<dbReference type="EnsemblMetazoa" id="CPIJ006572-RA">
    <property type="protein sequence ID" value="CPIJ006572-PA"/>
    <property type="gene ID" value="CPIJ006572"/>
</dbReference>
<keyword evidence="7" id="KW-0539">Nucleus</keyword>
<dbReference type="Gene3D" id="2.170.270.10">
    <property type="entry name" value="SET domain"/>
    <property type="match status" value="1"/>
</dbReference>
<dbReference type="GO" id="GO:0005694">
    <property type="term" value="C:chromosome"/>
    <property type="evidence" value="ECO:0007669"/>
    <property type="project" value="UniProtKB-SubCell"/>
</dbReference>
<sequence length="296" mass="32677">MSFFVPDVKCIPAGFQLLTTSIMICPKHSLEQCSINGNGAIRAESHLHLQLRVQVLARAHDSPASGPGRGIPAATQAKGHLREVINNEELPRRIYQKDENYYFLTVDSEQTIDAGPKGNLARFINYSSPTARRCCGRSPKPIRADCNVGYLLECSNANSDDGGNYSSSATRLRPSTLRIHRDKCSTLPRVTSSLISKRSRGNEPLLLIQHVCNVCDNVRQNGLSDKTHADSAITFLSLVLSSAVSSDTDHSSSSSRSIIICSTSGTKEATFFYVRFRNISEHYPTVKSSPRRYFRP</sequence>
<dbReference type="InterPro" id="IPR050777">
    <property type="entry name" value="SET2_Histone-Lys_MeTrsfase"/>
</dbReference>
<keyword evidence="3" id="KW-0158">Chromosome</keyword>
<dbReference type="OrthoDB" id="422362at2759"/>
<dbReference type="InterPro" id="IPR046341">
    <property type="entry name" value="SET_dom_sf"/>
</dbReference>
<protein>
    <submittedName>
        <fullName evidence="8 9">Set domain protein</fullName>
    </submittedName>
</protein>
<dbReference type="KEGG" id="cqu:CpipJ_CPIJ006572"/>
<dbReference type="PANTHER" id="PTHR22884">
    <property type="entry name" value="SET DOMAIN PROTEINS"/>
    <property type="match status" value="1"/>
</dbReference>
<dbReference type="HOGENOM" id="CLU_940897_0_0_1"/>
<evidence type="ECO:0000256" key="7">
    <source>
        <dbReference type="ARBA" id="ARBA00023242"/>
    </source>
</evidence>
<evidence type="ECO:0000256" key="4">
    <source>
        <dbReference type="ARBA" id="ARBA00022603"/>
    </source>
</evidence>
<gene>
    <name evidence="9" type="primary">6038245</name>
    <name evidence="8" type="ORF">CpipJ_CPIJ006572</name>
</gene>
<dbReference type="SUPFAM" id="SSF82199">
    <property type="entry name" value="SET domain"/>
    <property type="match status" value="1"/>
</dbReference>
<accession>B0WH55</accession>
<evidence type="ECO:0000256" key="2">
    <source>
        <dbReference type="ARBA" id="ARBA00004286"/>
    </source>
</evidence>
<evidence type="ECO:0000313" key="8">
    <source>
        <dbReference type="EMBL" id="EDS27562.1"/>
    </source>
</evidence>
<evidence type="ECO:0000256" key="6">
    <source>
        <dbReference type="ARBA" id="ARBA00022691"/>
    </source>
</evidence>
<keyword evidence="10" id="KW-1185">Reference proteome</keyword>
<dbReference type="InParanoid" id="B0WH55"/>
<evidence type="ECO:0000256" key="3">
    <source>
        <dbReference type="ARBA" id="ARBA00022454"/>
    </source>
</evidence>
<proteinExistence type="predicted"/>
<dbReference type="GO" id="GO:0008168">
    <property type="term" value="F:methyltransferase activity"/>
    <property type="evidence" value="ECO:0007669"/>
    <property type="project" value="UniProtKB-KW"/>
</dbReference>
<name>B0WH55_CULQU</name>
<dbReference type="STRING" id="7176.B0WH55"/>
<dbReference type="VEuPathDB" id="VectorBase:CQUJHB013766"/>
<comment type="subcellular location">
    <subcellularLocation>
        <location evidence="2">Chromosome</location>
    </subcellularLocation>
    <subcellularLocation>
        <location evidence="1">Nucleus</location>
    </subcellularLocation>
</comment>
<evidence type="ECO:0000313" key="9">
    <source>
        <dbReference type="EnsemblMetazoa" id="CPIJ006572-PA"/>
    </source>
</evidence>
<dbReference type="AlphaFoldDB" id="B0WH55"/>
<evidence type="ECO:0000256" key="1">
    <source>
        <dbReference type="ARBA" id="ARBA00004123"/>
    </source>
</evidence>
<dbReference type="VEuPathDB" id="VectorBase:CPIJ006572"/>
<keyword evidence="4" id="KW-0489">Methyltransferase</keyword>